<reference evidence="3" key="1">
    <citation type="journal article" date="2014" name="Proc. Natl. Acad. Sci. U.S.A.">
        <title>Extensive sampling of basidiomycete genomes demonstrates inadequacy of the white-rot/brown-rot paradigm for wood decay fungi.</title>
        <authorList>
            <person name="Riley R."/>
            <person name="Salamov A.A."/>
            <person name="Brown D.W."/>
            <person name="Nagy L.G."/>
            <person name="Floudas D."/>
            <person name="Held B.W."/>
            <person name="Levasseur A."/>
            <person name="Lombard V."/>
            <person name="Morin E."/>
            <person name="Otillar R."/>
            <person name="Lindquist E.A."/>
            <person name="Sun H."/>
            <person name="LaButti K.M."/>
            <person name="Schmutz J."/>
            <person name="Jabbour D."/>
            <person name="Luo H."/>
            <person name="Baker S.E."/>
            <person name="Pisabarro A.G."/>
            <person name="Walton J.D."/>
            <person name="Blanchette R.A."/>
            <person name="Henrissat B."/>
            <person name="Martin F."/>
            <person name="Cullen D."/>
            <person name="Hibbett D.S."/>
            <person name="Grigoriev I.V."/>
        </authorList>
    </citation>
    <scope>NUCLEOTIDE SEQUENCE [LARGE SCALE GENOMIC DNA]</scope>
    <source>
        <strain evidence="3">CBS 339.88</strain>
    </source>
</reference>
<feature type="transmembrane region" description="Helical" evidence="1">
    <location>
        <begin position="148"/>
        <end position="167"/>
    </location>
</feature>
<protein>
    <submittedName>
        <fullName evidence="2">Uncharacterized protein</fullName>
    </submittedName>
</protein>
<dbReference type="AlphaFoldDB" id="A0A067SPQ8"/>
<dbReference type="HOGENOM" id="CLU_047589_0_0_1"/>
<accession>A0A067SPQ8</accession>
<keyword evidence="3" id="KW-1185">Reference proteome</keyword>
<sequence>MVTVGRDEILWHPKMTPYRLLVFLTTIGFGTAKALEGRAQYVSTTLEWIGGTVVFLILFVLSPYDSGAPSPRCLAWLFEPDCMDVIWFLLANFSVPCPNYQSEERTPDPGSNHLRITTYRVLVCSSVITFGISKATFGYLGFSTAATWIDWMLGVVATSIFYCLGLYESSSRNLWPAFFSMDRRQSVYSLSVGMLYTAGIGLSVMWTIYWKRFVGHAWRDPTFAYSEPDMNHPFIGKAYNVTLRYFLLEMMVLCIAVGISCVLLLVRLLAISLLSRAGILHAARGWIFGTLLQLFSEDDSFFSLGFLPNRYVRRGSFG</sequence>
<evidence type="ECO:0000313" key="3">
    <source>
        <dbReference type="Proteomes" id="UP000027222"/>
    </source>
</evidence>
<dbReference type="OrthoDB" id="3268450at2759"/>
<evidence type="ECO:0000313" key="2">
    <source>
        <dbReference type="EMBL" id="KDR69684.1"/>
    </source>
</evidence>
<proteinExistence type="predicted"/>
<evidence type="ECO:0000256" key="1">
    <source>
        <dbReference type="SAM" id="Phobius"/>
    </source>
</evidence>
<feature type="transmembrane region" description="Helical" evidence="1">
    <location>
        <begin position="187"/>
        <end position="209"/>
    </location>
</feature>
<gene>
    <name evidence="2" type="ORF">GALMADRAFT_145397</name>
</gene>
<keyword evidence="1" id="KW-0472">Membrane</keyword>
<name>A0A067SPQ8_GALM3</name>
<feature type="transmembrane region" description="Helical" evidence="1">
    <location>
        <begin position="18"/>
        <end position="35"/>
    </location>
</feature>
<organism evidence="2 3">
    <name type="scientific">Galerina marginata (strain CBS 339.88)</name>
    <dbReference type="NCBI Taxonomy" id="685588"/>
    <lineage>
        <taxon>Eukaryota</taxon>
        <taxon>Fungi</taxon>
        <taxon>Dikarya</taxon>
        <taxon>Basidiomycota</taxon>
        <taxon>Agaricomycotina</taxon>
        <taxon>Agaricomycetes</taxon>
        <taxon>Agaricomycetidae</taxon>
        <taxon>Agaricales</taxon>
        <taxon>Agaricineae</taxon>
        <taxon>Strophariaceae</taxon>
        <taxon>Galerina</taxon>
    </lineage>
</organism>
<dbReference type="EMBL" id="KL142401">
    <property type="protein sequence ID" value="KDR69684.1"/>
    <property type="molecule type" value="Genomic_DNA"/>
</dbReference>
<keyword evidence="1" id="KW-1133">Transmembrane helix</keyword>
<feature type="transmembrane region" description="Helical" evidence="1">
    <location>
        <begin position="245"/>
        <end position="266"/>
    </location>
</feature>
<feature type="transmembrane region" description="Helical" evidence="1">
    <location>
        <begin position="41"/>
        <end position="62"/>
    </location>
</feature>
<dbReference type="Proteomes" id="UP000027222">
    <property type="component" value="Unassembled WGS sequence"/>
</dbReference>
<keyword evidence="1" id="KW-0812">Transmembrane</keyword>